<evidence type="ECO:0000313" key="1">
    <source>
        <dbReference type="EMBL" id="PON83822.1"/>
    </source>
</evidence>
<comment type="caution">
    <text evidence="1">The sequence shown here is derived from an EMBL/GenBank/DDBJ whole genome shotgun (WGS) entry which is preliminary data.</text>
</comment>
<sequence>MTYEKFEAIHLPNDMMNWPSFVVWNDKFALCWCSEEGENPNSLSVEIWVLDNIKDVIKSIFGKASWTWTKHIVVGPQVGRLLPLTFWNIDELIMEDEEDKVLLSYNFRIQKLRKVVVDGRICFPICFYVKSLVSIKARGATRTVQAQGRRANRH</sequence>
<dbReference type="Proteomes" id="UP000237000">
    <property type="component" value="Unassembled WGS sequence"/>
</dbReference>
<dbReference type="EMBL" id="JXTC01000172">
    <property type="protein sequence ID" value="PON83822.1"/>
    <property type="molecule type" value="Genomic_DNA"/>
</dbReference>
<reference evidence="2" key="1">
    <citation type="submission" date="2016-06" db="EMBL/GenBank/DDBJ databases">
        <title>Parallel loss of symbiosis genes in relatives of nitrogen-fixing non-legume Parasponia.</title>
        <authorList>
            <person name="Van Velzen R."/>
            <person name="Holmer R."/>
            <person name="Bu F."/>
            <person name="Rutten L."/>
            <person name="Van Zeijl A."/>
            <person name="Liu W."/>
            <person name="Santuari L."/>
            <person name="Cao Q."/>
            <person name="Sharma T."/>
            <person name="Shen D."/>
            <person name="Roswanjaya Y."/>
            <person name="Wardhani T."/>
            <person name="Kalhor M.S."/>
            <person name="Jansen J."/>
            <person name="Van den Hoogen J."/>
            <person name="Gungor B."/>
            <person name="Hartog M."/>
            <person name="Hontelez J."/>
            <person name="Verver J."/>
            <person name="Yang W.-C."/>
            <person name="Schijlen E."/>
            <person name="Repin R."/>
            <person name="Schilthuizen M."/>
            <person name="Schranz E."/>
            <person name="Heidstra R."/>
            <person name="Miyata K."/>
            <person name="Fedorova E."/>
            <person name="Kohlen W."/>
            <person name="Bisseling T."/>
            <person name="Smit S."/>
            <person name="Geurts R."/>
        </authorList>
    </citation>
    <scope>NUCLEOTIDE SEQUENCE [LARGE SCALE GENOMIC DNA]</scope>
    <source>
        <strain evidence="2">cv. RG33-2</strain>
    </source>
</reference>
<gene>
    <name evidence="1" type="ORF">TorRG33x02_203730</name>
</gene>
<evidence type="ECO:0008006" key="3">
    <source>
        <dbReference type="Google" id="ProtNLM"/>
    </source>
</evidence>
<organism evidence="1 2">
    <name type="scientific">Trema orientale</name>
    <name type="common">Charcoal tree</name>
    <name type="synonym">Celtis orientalis</name>
    <dbReference type="NCBI Taxonomy" id="63057"/>
    <lineage>
        <taxon>Eukaryota</taxon>
        <taxon>Viridiplantae</taxon>
        <taxon>Streptophyta</taxon>
        <taxon>Embryophyta</taxon>
        <taxon>Tracheophyta</taxon>
        <taxon>Spermatophyta</taxon>
        <taxon>Magnoliopsida</taxon>
        <taxon>eudicotyledons</taxon>
        <taxon>Gunneridae</taxon>
        <taxon>Pentapetalae</taxon>
        <taxon>rosids</taxon>
        <taxon>fabids</taxon>
        <taxon>Rosales</taxon>
        <taxon>Cannabaceae</taxon>
        <taxon>Trema</taxon>
    </lineage>
</organism>
<name>A0A2P5EE68_TREOI</name>
<proteinExistence type="predicted"/>
<keyword evidence="2" id="KW-1185">Reference proteome</keyword>
<dbReference type="AlphaFoldDB" id="A0A2P5EE68"/>
<accession>A0A2P5EE68</accession>
<evidence type="ECO:0000313" key="2">
    <source>
        <dbReference type="Proteomes" id="UP000237000"/>
    </source>
</evidence>
<dbReference type="InParanoid" id="A0A2P5EE68"/>
<protein>
    <recommendedName>
        <fullName evidence="3">F-box associated domain</fullName>
    </recommendedName>
</protein>